<keyword evidence="2" id="KW-0159">Chromosome partition</keyword>
<dbReference type="InterPro" id="IPR050336">
    <property type="entry name" value="Chromosome_partition/occlusion"/>
</dbReference>
<dbReference type="Gene3D" id="1.10.10.2830">
    <property type="match status" value="1"/>
</dbReference>
<dbReference type="CDD" id="cd16393">
    <property type="entry name" value="SPO0J_N"/>
    <property type="match status" value="1"/>
</dbReference>
<keyword evidence="3" id="KW-0238">DNA-binding</keyword>
<sequence>MARKALGRGLGSLIPTQESDVPRETSLAPESAMDVFFPRHAATGDSVNRSTHASVTADLLKPPARNRAKAKSEAGKKKTVDVSVTGQPQSNPEVVDLVPVPGARMAYLRVAEIAPNLDQPREQFDPELLTELSESIKEIGVLQPIVVREVVKNSARFKALTEARKATDDGNENAEIKYELIMGERRLRASKLAGLTEIPAIIRDTQDDDMLRDALLENLHRAQLNPIEEAAAYQQLLEEFGCTQEELSKRIKRSRPQISNTMRLLKLPHAVQLLVMENLLSMGHARALLSLEDSALIETVAHRIIDEGLSVRATEELVAKGGKATANAKASKDVRPLSIQGTFIQERLSDLLGAKVTVDQRKRTGKIVVEFGGADDLERIAALVSVLKLGGHQ</sequence>
<dbReference type="NCBIfam" id="TIGR00180">
    <property type="entry name" value="parB_part"/>
    <property type="match status" value="1"/>
</dbReference>
<dbReference type="InterPro" id="IPR057240">
    <property type="entry name" value="ParB_dimer_C"/>
</dbReference>
<comment type="similarity">
    <text evidence="1">Belongs to the ParB family.</text>
</comment>
<dbReference type="GO" id="GO:0007059">
    <property type="term" value="P:chromosome segregation"/>
    <property type="evidence" value="ECO:0007669"/>
    <property type="project" value="UniProtKB-KW"/>
</dbReference>
<organism evidence="6 7">
    <name type="scientific">Gleimia coleocanis DSM 15436</name>
    <dbReference type="NCBI Taxonomy" id="525245"/>
    <lineage>
        <taxon>Bacteria</taxon>
        <taxon>Bacillati</taxon>
        <taxon>Actinomycetota</taxon>
        <taxon>Actinomycetes</taxon>
        <taxon>Actinomycetales</taxon>
        <taxon>Actinomycetaceae</taxon>
        <taxon>Gleimia</taxon>
    </lineage>
</organism>
<protein>
    <submittedName>
        <fullName evidence="6">ParB-like protein</fullName>
    </submittedName>
</protein>
<feature type="domain" description="ParB-like N-terminal" evidence="5">
    <location>
        <begin position="106"/>
        <end position="219"/>
    </location>
</feature>
<accession>C0VXZ5</accession>
<evidence type="ECO:0000313" key="7">
    <source>
        <dbReference type="Proteomes" id="UP000010301"/>
    </source>
</evidence>
<dbReference type="eggNOG" id="COG1475">
    <property type="taxonomic scope" value="Bacteria"/>
</dbReference>
<dbReference type="SMART" id="SM00470">
    <property type="entry name" value="ParB"/>
    <property type="match status" value="1"/>
</dbReference>
<dbReference type="AlphaFoldDB" id="C0VXZ5"/>
<dbReference type="STRING" id="525245.HMPREF0044_0035"/>
<reference evidence="6 7" key="1">
    <citation type="submission" date="2009-01" db="EMBL/GenBank/DDBJ databases">
        <authorList>
            <person name="Qin X."/>
            <person name="Bachman B."/>
            <person name="Battles P."/>
            <person name="Bell A."/>
            <person name="Bess C."/>
            <person name="Bickham C."/>
            <person name="Chaboub L."/>
            <person name="Chen D."/>
            <person name="Coyle M."/>
            <person name="Deiros D.R."/>
            <person name="Dinh H."/>
            <person name="Forbes L."/>
            <person name="Fowler G."/>
            <person name="Francisco L."/>
            <person name="Fu Q."/>
            <person name="Gubbala S."/>
            <person name="Hale W."/>
            <person name="Han Y."/>
            <person name="Hemphill L."/>
            <person name="Highlander S.K."/>
            <person name="Hirani K."/>
            <person name="Hogues M."/>
            <person name="Jackson L."/>
            <person name="Jakkamsetti A."/>
            <person name="Javaid M."/>
            <person name="Jiang H."/>
            <person name="Korchina V."/>
            <person name="Kovar C."/>
            <person name="Lara F."/>
            <person name="Lee S."/>
            <person name="Mata R."/>
            <person name="Mathew T."/>
            <person name="Moen C."/>
            <person name="Morales K."/>
            <person name="Munidasa M."/>
            <person name="Nazareth L."/>
            <person name="Ngo R."/>
            <person name="Nguyen L."/>
            <person name="Okwuonu G."/>
            <person name="Ongeri F."/>
            <person name="Patil S."/>
            <person name="Petrosino J."/>
            <person name="Pham C."/>
            <person name="Pham P."/>
            <person name="Pu L.-L."/>
            <person name="Puazo M."/>
            <person name="Raj R."/>
            <person name="Reid J."/>
            <person name="Rouhana J."/>
            <person name="Saada N."/>
            <person name="Shang Y."/>
            <person name="Simmons D."/>
            <person name="Thornton R."/>
            <person name="Warren J."/>
            <person name="Weissenberger G."/>
            <person name="Zhang J."/>
            <person name="Zhang L."/>
            <person name="Zhou C."/>
            <person name="Zhu D."/>
            <person name="Muzny D."/>
            <person name="Worley K."/>
            <person name="Gibbs R."/>
        </authorList>
    </citation>
    <scope>NUCLEOTIDE SEQUENCE [LARGE SCALE GENOMIC DNA]</scope>
    <source>
        <strain evidence="6 7">DSM 15436</strain>
    </source>
</reference>
<evidence type="ECO:0000256" key="2">
    <source>
        <dbReference type="ARBA" id="ARBA00022829"/>
    </source>
</evidence>
<dbReference type="SUPFAM" id="SSF109709">
    <property type="entry name" value="KorB DNA-binding domain-like"/>
    <property type="match status" value="1"/>
</dbReference>
<dbReference type="Pfam" id="PF23552">
    <property type="entry name" value="ParB_C"/>
    <property type="match status" value="1"/>
</dbReference>
<dbReference type="InterPro" id="IPR003115">
    <property type="entry name" value="ParB_N"/>
</dbReference>
<dbReference type="InterPro" id="IPR036086">
    <property type="entry name" value="ParB/Sulfiredoxin_sf"/>
</dbReference>
<evidence type="ECO:0000259" key="5">
    <source>
        <dbReference type="SMART" id="SM00470"/>
    </source>
</evidence>
<dbReference type="EMBL" id="ACFG01000004">
    <property type="protein sequence ID" value="EEH64298.1"/>
    <property type="molecule type" value="Genomic_DNA"/>
</dbReference>
<proteinExistence type="inferred from homology"/>
<dbReference type="Pfam" id="PF17762">
    <property type="entry name" value="HTH_ParB"/>
    <property type="match status" value="1"/>
</dbReference>
<dbReference type="SUPFAM" id="SSF110849">
    <property type="entry name" value="ParB/Sulfiredoxin"/>
    <property type="match status" value="1"/>
</dbReference>
<feature type="compositionally biased region" description="Basic and acidic residues" evidence="4">
    <location>
        <begin position="70"/>
        <end position="80"/>
    </location>
</feature>
<dbReference type="GO" id="GO:0045881">
    <property type="term" value="P:positive regulation of sporulation resulting in formation of a cellular spore"/>
    <property type="evidence" value="ECO:0007669"/>
    <property type="project" value="TreeGrafter"/>
</dbReference>
<dbReference type="HOGENOM" id="CLU_023853_7_2_11"/>
<dbReference type="Pfam" id="PF02195">
    <property type="entry name" value="ParB_N"/>
    <property type="match status" value="1"/>
</dbReference>
<dbReference type="OrthoDB" id="9802051at2"/>
<evidence type="ECO:0000313" key="6">
    <source>
        <dbReference type="EMBL" id="EEH64298.1"/>
    </source>
</evidence>
<dbReference type="GO" id="GO:0005694">
    <property type="term" value="C:chromosome"/>
    <property type="evidence" value="ECO:0007669"/>
    <property type="project" value="TreeGrafter"/>
</dbReference>
<dbReference type="PANTHER" id="PTHR33375:SF1">
    <property type="entry name" value="CHROMOSOME-PARTITIONING PROTEIN PARB-RELATED"/>
    <property type="match status" value="1"/>
</dbReference>
<dbReference type="PANTHER" id="PTHR33375">
    <property type="entry name" value="CHROMOSOME-PARTITIONING PROTEIN PARB-RELATED"/>
    <property type="match status" value="1"/>
</dbReference>
<feature type="region of interest" description="Disordered" evidence="4">
    <location>
        <begin position="65"/>
        <end position="88"/>
    </location>
</feature>
<dbReference type="InterPro" id="IPR041468">
    <property type="entry name" value="HTH_ParB/Spo0J"/>
</dbReference>
<keyword evidence="7" id="KW-1185">Reference proteome</keyword>
<comment type="caution">
    <text evidence="6">The sequence shown here is derived from an EMBL/GenBank/DDBJ whole genome shotgun (WGS) entry which is preliminary data.</text>
</comment>
<feature type="region of interest" description="Disordered" evidence="4">
    <location>
        <begin position="1"/>
        <end position="26"/>
    </location>
</feature>
<evidence type="ECO:0000256" key="1">
    <source>
        <dbReference type="ARBA" id="ARBA00006295"/>
    </source>
</evidence>
<dbReference type="Gene3D" id="3.90.1530.30">
    <property type="match status" value="1"/>
</dbReference>
<dbReference type="Proteomes" id="UP000010301">
    <property type="component" value="Unassembled WGS sequence"/>
</dbReference>
<evidence type="ECO:0000256" key="4">
    <source>
        <dbReference type="SAM" id="MobiDB-lite"/>
    </source>
</evidence>
<gene>
    <name evidence="6" type="ORF">HMPREF0044_0035</name>
</gene>
<dbReference type="InterPro" id="IPR004437">
    <property type="entry name" value="ParB/RepB/Spo0J"/>
</dbReference>
<evidence type="ECO:0000256" key="3">
    <source>
        <dbReference type="ARBA" id="ARBA00023125"/>
    </source>
</evidence>
<name>C0VXZ5_9ACTO</name>
<dbReference type="GO" id="GO:0003677">
    <property type="term" value="F:DNA binding"/>
    <property type="evidence" value="ECO:0007669"/>
    <property type="project" value="UniProtKB-KW"/>
</dbReference>
<dbReference type="RefSeq" id="WP_006547032.1">
    <property type="nucleotide sequence ID" value="NZ_DS999545.1"/>
</dbReference>
<dbReference type="FunFam" id="1.10.10.2830:FF:000001">
    <property type="entry name" value="Chromosome partitioning protein ParB"/>
    <property type="match status" value="1"/>
</dbReference>